<feature type="domain" description="Peptidase C39-like" evidence="2">
    <location>
        <begin position="50"/>
        <end position="160"/>
    </location>
</feature>
<name>A0A1E3GNN6_9GAMM</name>
<evidence type="ECO:0000256" key="1">
    <source>
        <dbReference type="SAM" id="SignalP"/>
    </source>
</evidence>
<dbReference type="InterPro" id="IPR039564">
    <property type="entry name" value="Peptidase_C39-like"/>
</dbReference>
<gene>
    <name evidence="3" type="ORF">A9E74_02575</name>
</gene>
<dbReference type="RefSeq" id="WP_069296943.1">
    <property type="nucleotide sequence ID" value="NZ_MCRI01000047.1"/>
</dbReference>
<evidence type="ECO:0000313" key="4">
    <source>
        <dbReference type="Proteomes" id="UP000094379"/>
    </source>
</evidence>
<dbReference type="InterPro" id="IPR011990">
    <property type="entry name" value="TPR-like_helical_dom_sf"/>
</dbReference>
<dbReference type="PATRIC" id="fig|291169.3.peg.2600"/>
<dbReference type="InterPro" id="IPR039563">
    <property type="entry name" value="Peptidase_C39_single_dom"/>
</dbReference>
<dbReference type="Pfam" id="PF13529">
    <property type="entry name" value="Peptidase_C39_2"/>
    <property type="match status" value="1"/>
</dbReference>
<dbReference type="SUPFAM" id="SSF48452">
    <property type="entry name" value="TPR-like"/>
    <property type="match status" value="1"/>
</dbReference>
<protein>
    <submittedName>
        <fullName evidence="3">Peptidase C39 family protein</fullName>
    </submittedName>
</protein>
<proteinExistence type="predicted"/>
<accession>A0A1E3GNN6</accession>
<dbReference type="Gene3D" id="3.90.70.10">
    <property type="entry name" value="Cysteine proteinases"/>
    <property type="match status" value="1"/>
</dbReference>
<sequence length="332" mass="37195">MQKRNSSTHTQLRLGVLLLLGFLLTACSHTPQTNQLNQTAFEPRQAELEDVPFFPQTQYQCGPAALATVMQYRGIDILPEALTDQVYIPERQGSLQIEMVAATRKQGLMAYPLAPDMEALLTEVAAGNPVLVMQNLGFNWKPFWHYAVVVGFDIDTQQLILRSGETERWQTTLQTFERTWARSEHWALVIVQPGNVPPTAQLAAWLQTAYDAEKTGQYVTAETAYKAAMEHWPDHKQPGLALANMYYQQENFIQSDAVFAELTDKFPLEASLRNNRAYTLKAIGCHQTALASAACAKKLAPEDQNILSTFEEMLTLEPITNESCPTINCADK</sequence>
<organism evidence="3 4">
    <name type="scientific">Methylophaga muralis</name>
    <dbReference type="NCBI Taxonomy" id="291169"/>
    <lineage>
        <taxon>Bacteria</taxon>
        <taxon>Pseudomonadati</taxon>
        <taxon>Pseudomonadota</taxon>
        <taxon>Gammaproteobacteria</taxon>
        <taxon>Thiotrichales</taxon>
        <taxon>Piscirickettsiaceae</taxon>
        <taxon>Methylophaga</taxon>
    </lineage>
</organism>
<dbReference type="AlphaFoldDB" id="A0A1E3GNN6"/>
<keyword evidence="4" id="KW-1185">Reference proteome</keyword>
<feature type="signal peptide" evidence="1">
    <location>
        <begin position="1"/>
        <end position="28"/>
    </location>
</feature>
<evidence type="ECO:0000313" key="3">
    <source>
        <dbReference type="EMBL" id="ODN65649.1"/>
    </source>
</evidence>
<dbReference type="NCBIfam" id="NF033920">
    <property type="entry name" value="C39_PA2778_fam"/>
    <property type="match status" value="1"/>
</dbReference>
<keyword evidence="1" id="KW-0732">Signal</keyword>
<dbReference type="PROSITE" id="PS51257">
    <property type="entry name" value="PROKAR_LIPOPROTEIN"/>
    <property type="match status" value="1"/>
</dbReference>
<dbReference type="Gene3D" id="1.25.40.10">
    <property type="entry name" value="Tetratricopeptide repeat domain"/>
    <property type="match status" value="1"/>
</dbReference>
<dbReference type="STRING" id="291169.A9E74_02575"/>
<comment type="caution">
    <text evidence="3">The sequence shown here is derived from an EMBL/GenBank/DDBJ whole genome shotgun (WGS) entry which is preliminary data.</text>
</comment>
<dbReference type="EMBL" id="MCRI01000047">
    <property type="protein sequence ID" value="ODN65649.1"/>
    <property type="molecule type" value="Genomic_DNA"/>
</dbReference>
<dbReference type="Proteomes" id="UP000094379">
    <property type="component" value="Unassembled WGS sequence"/>
</dbReference>
<reference evidence="3 4" key="1">
    <citation type="submission" date="2016-07" db="EMBL/GenBank/DDBJ databases">
        <title>Draft Genome Sequence of Methylophaga muralis Bur 1.</title>
        <authorList>
            <person name="Vasilenko O.V."/>
            <person name="Doronina N.V."/>
            <person name="Shmareva M.N."/>
            <person name="Tarlachkov S.V."/>
            <person name="Mustakhimov I."/>
            <person name="Trotsenko Y.A."/>
        </authorList>
    </citation>
    <scope>NUCLEOTIDE SEQUENCE [LARGE SCALE GENOMIC DNA]</scope>
    <source>
        <strain evidence="3 4">Bur 1</strain>
    </source>
</reference>
<feature type="chain" id="PRO_5009128501" evidence="1">
    <location>
        <begin position="29"/>
        <end position="332"/>
    </location>
</feature>
<dbReference type="CDD" id="cd02549">
    <property type="entry name" value="Peptidase_C39A"/>
    <property type="match status" value="1"/>
</dbReference>
<evidence type="ECO:0000259" key="2">
    <source>
        <dbReference type="Pfam" id="PF13529"/>
    </source>
</evidence>